<feature type="transmembrane region" description="Helical" evidence="1">
    <location>
        <begin position="31"/>
        <end position="51"/>
    </location>
</feature>
<sequence length="115" mass="11983">MYRTRIWPLPILIATPLLVWAFHDRAGWGHSFGVVVIGLLLTILAVSCSALPYSTFRTAVTGIVVLCVVAPFASGIVYGDPLVAVPFLAALGGAAALVRAPQAPRPPQAGAPAPR</sequence>
<feature type="transmembrane region" description="Helical" evidence="1">
    <location>
        <begin position="58"/>
        <end position="77"/>
    </location>
</feature>
<evidence type="ECO:0000313" key="2">
    <source>
        <dbReference type="EMBL" id="MBE9404700.1"/>
    </source>
</evidence>
<protein>
    <recommendedName>
        <fullName evidence="4">SPW repeat-containing protein</fullName>
    </recommendedName>
</protein>
<evidence type="ECO:0000256" key="1">
    <source>
        <dbReference type="SAM" id="Phobius"/>
    </source>
</evidence>
<dbReference type="EMBL" id="JADEYR010000013">
    <property type="protein sequence ID" value="MBE9404700.1"/>
    <property type="molecule type" value="Genomic_DNA"/>
</dbReference>
<keyword evidence="1" id="KW-0812">Transmembrane</keyword>
<name>A0ABR9W5K4_9MICO</name>
<proteinExistence type="predicted"/>
<keyword evidence="1" id="KW-1133">Transmembrane helix</keyword>
<reference evidence="2 3" key="1">
    <citation type="submission" date="2020-10" db="EMBL/GenBank/DDBJ databases">
        <title>Draft genome and description of Brachybacterium epidermidis sp nov.</title>
        <authorList>
            <person name="Boxberger M."/>
            <person name="La Scola B."/>
        </authorList>
    </citation>
    <scope>NUCLEOTIDE SEQUENCE [LARGE SCALE GENOMIC DNA]</scope>
    <source>
        <strain evidence="2 3">Marseille-Q2903</strain>
    </source>
</reference>
<organism evidence="2 3">
    <name type="scientific">Brachybacterium epidermidis</name>
    <dbReference type="NCBI Taxonomy" id="2781983"/>
    <lineage>
        <taxon>Bacteria</taxon>
        <taxon>Bacillati</taxon>
        <taxon>Actinomycetota</taxon>
        <taxon>Actinomycetes</taxon>
        <taxon>Micrococcales</taxon>
        <taxon>Dermabacteraceae</taxon>
        <taxon>Brachybacterium</taxon>
    </lineage>
</organism>
<comment type="caution">
    <text evidence="2">The sequence shown here is derived from an EMBL/GenBank/DDBJ whole genome shotgun (WGS) entry which is preliminary data.</text>
</comment>
<evidence type="ECO:0000313" key="3">
    <source>
        <dbReference type="Proteomes" id="UP000644727"/>
    </source>
</evidence>
<gene>
    <name evidence="2" type="ORF">IOE58_11065</name>
</gene>
<dbReference type="Proteomes" id="UP000644727">
    <property type="component" value="Unassembled WGS sequence"/>
</dbReference>
<dbReference type="RefSeq" id="WP_193866447.1">
    <property type="nucleotide sequence ID" value="NZ_JADEYR010000013.1"/>
</dbReference>
<keyword evidence="1" id="KW-0472">Membrane</keyword>
<accession>A0ABR9W5K4</accession>
<evidence type="ECO:0008006" key="4">
    <source>
        <dbReference type="Google" id="ProtNLM"/>
    </source>
</evidence>
<keyword evidence="3" id="KW-1185">Reference proteome</keyword>